<sequence>MKKTIIFSFSVILVSVMAILFIDNSNDHEECSQVKETKTFANGATAITTETHICKEEFNL</sequence>
<protein>
    <submittedName>
        <fullName evidence="1">Uncharacterized protein</fullName>
    </submittedName>
</protein>
<evidence type="ECO:0000313" key="1">
    <source>
        <dbReference type="EMBL" id="MFD2917846.1"/>
    </source>
</evidence>
<accession>A0ABW5ZZ40</accession>
<dbReference type="RefSeq" id="WP_194506937.1">
    <property type="nucleotide sequence ID" value="NZ_JADILU010000002.1"/>
</dbReference>
<comment type="caution">
    <text evidence="1">The sequence shown here is derived from an EMBL/GenBank/DDBJ whole genome shotgun (WGS) entry which is preliminary data.</text>
</comment>
<organism evidence="1 2">
    <name type="scientific">Psychroserpens luteus</name>
    <dbReference type="NCBI Taxonomy" id="1434066"/>
    <lineage>
        <taxon>Bacteria</taxon>
        <taxon>Pseudomonadati</taxon>
        <taxon>Bacteroidota</taxon>
        <taxon>Flavobacteriia</taxon>
        <taxon>Flavobacteriales</taxon>
        <taxon>Flavobacteriaceae</taxon>
        <taxon>Psychroserpens</taxon>
    </lineage>
</organism>
<evidence type="ECO:0000313" key="2">
    <source>
        <dbReference type="Proteomes" id="UP001597548"/>
    </source>
</evidence>
<gene>
    <name evidence="1" type="ORF">ACFS29_19490</name>
</gene>
<dbReference type="EMBL" id="JBHUOS010000016">
    <property type="protein sequence ID" value="MFD2917846.1"/>
    <property type="molecule type" value="Genomic_DNA"/>
</dbReference>
<dbReference type="Proteomes" id="UP001597548">
    <property type="component" value="Unassembled WGS sequence"/>
</dbReference>
<reference evidence="2" key="1">
    <citation type="journal article" date="2019" name="Int. J. Syst. Evol. Microbiol.">
        <title>The Global Catalogue of Microorganisms (GCM) 10K type strain sequencing project: providing services to taxonomists for standard genome sequencing and annotation.</title>
        <authorList>
            <consortium name="The Broad Institute Genomics Platform"/>
            <consortium name="The Broad Institute Genome Sequencing Center for Infectious Disease"/>
            <person name="Wu L."/>
            <person name="Ma J."/>
        </authorList>
    </citation>
    <scope>NUCLEOTIDE SEQUENCE [LARGE SCALE GENOMIC DNA]</scope>
    <source>
        <strain evidence="2">KCTC 32514</strain>
    </source>
</reference>
<keyword evidence="2" id="KW-1185">Reference proteome</keyword>
<name>A0ABW5ZZ40_9FLAO</name>
<proteinExistence type="predicted"/>